<dbReference type="Pfam" id="PF12796">
    <property type="entry name" value="Ank_2"/>
    <property type="match status" value="3"/>
</dbReference>
<proteinExistence type="predicted"/>
<keyword evidence="6" id="KW-1185">Reference proteome</keyword>
<evidence type="ECO:0000256" key="1">
    <source>
        <dbReference type="ARBA" id="ARBA00022737"/>
    </source>
</evidence>
<name>A0A8H6Y039_9AGAR</name>
<evidence type="ECO:0000313" key="5">
    <source>
        <dbReference type="EMBL" id="KAF7349519.1"/>
    </source>
</evidence>
<protein>
    <submittedName>
        <fullName evidence="5">Ankyrin repeat protein</fullName>
    </submittedName>
</protein>
<feature type="repeat" description="ANK" evidence="3">
    <location>
        <begin position="688"/>
        <end position="720"/>
    </location>
</feature>
<accession>A0A8H6Y039</accession>
<dbReference type="Proteomes" id="UP000623467">
    <property type="component" value="Unassembled WGS sequence"/>
</dbReference>
<feature type="repeat" description="ANK" evidence="3">
    <location>
        <begin position="622"/>
        <end position="654"/>
    </location>
</feature>
<dbReference type="InterPro" id="IPR036770">
    <property type="entry name" value="Ankyrin_rpt-contain_sf"/>
</dbReference>
<dbReference type="Gene3D" id="1.25.40.20">
    <property type="entry name" value="Ankyrin repeat-containing domain"/>
    <property type="match status" value="1"/>
</dbReference>
<keyword evidence="1" id="KW-0677">Repeat</keyword>
<dbReference type="SMART" id="SM00248">
    <property type="entry name" value="ANK"/>
    <property type="match status" value="8"/>
</dbReference>
<evidence type="ECO:0000256" key="3">
    <source>
        <dbReference type="PROSITE-ProRule" id="PRU00023"/>
    </source>
</evidence>
<dbReference type="InterPro" id="IPR002110">
    <property type="entry name" value="Ankyrin_rpt"/>
</dbReference>
<evidence type="ECO:0000259" key="4">
    <source>
        <dbReference type="Pfam" id="PF24883"/>
    </source>
</evidence>
<evidence type="ECO:0000256" key="2">
    <source>
        <dbReference type="ARBA" id="ARBA00023043"/>
    </source>
</evidence>
<sequence>MLSAPALITMENSQQALDWICRMKSSAKPPAAASTPADTPTKSGNQADWTVDDFKFALDLAKQALDIAEVAPSVKLAAALLLKIMESYQELKDADEKCLARHIANLTGNISIDKLNQELEFFDARITTNRLVGLCLDQTPNTQTQDKVHDMVYDPHSAIQAPITIYGGTGGPGGPGAATGGAGGTGGGTTVNFTSMNQEPQNVEIAVRRLLLQLSAQSPEPYKTLDHQYNLSAGQNLPTYEELCHWLLDLLHEVGWTYVVLDALDECNTSDFNKLVDFVSDLKAKAKGVVHLFITSQPRDVFTEGFTDVNHIVLHRYIMEQDIKLFVTKELQVNSELDAWLPIKDQVTKRITQKSQGMFRLAACLLKALTNYSRGEDEDLSEILEKLPDTLTGMYDQFIQAIKPKDWLHVKAALQWIMYHKGQNLTLDMLADAIAFDFSNPVQYSYKPHWHKSNMTIIRKQLVKLIQIEDHSVTLAHASVQDYLLSDHFRKGSLLITVCCFGKSDVVQLLLDKGADVNLGGGQYGSPLAAASCHGKLDIVQLLLDKGADVNLAGGKYGSPLAAASYCGKLEIVQLLLDNDADVNLGGGEYGSPLGAASYQGKLDIVQLLLDKGADVNLGGQEYGSPLGAAFYSGEWDIVQLLLDQGADVNLTGGEYGSPLAAAAYYGKFEIVSLLLNKSADANLAGGKYGSPLAAASYGGELDIVQLLLDKGADVNLGGGKYGSPLATASYRGNLEIVQLLLNKGADANLAGGKYHPSRAGDDTDGLLTA</sequence>
<organism evidence="5 6">
    <name type="scientific">Mycena sanguinolenta</name>
    <dbReference type="NCBI Taxonomy" id="230812"/>
    <lineage>
        <taxon>Eukaryota</taxon>
        <taxon>Fungi</taxon>
        <taxon>Dikarya</taxon>
        <taxon>Basidiomycota</taxon>
        <taxon>Agaricomycotina</taxon>
        <taxon>Agaricomycetes</taxon>
        <taxon>Agaricomycetidae</taxon>
        <taxon>Agaricales</taxon>
        <taxon>Marasmiineae</taxon>
        <taxon>Mycenaceae</taxon>
        <taxon>Mycena</taxon>
    </lineage>
</organism>
<dbReference type="PROSITE" id="PS50088">
    <property type="entry name" value="ANK_REPEAT"/>
    <property type="match status" value="7"/>
</dbReference>
<dbReference type="EMBL" id="JACAZH010000016">
    <property type="protein sequence ID" value="KAF7349519.1"/>
    <property type="molecule type" value="Genomic_DNA"/>
</dbReference>
<reference evidence="5" key="1">
    <citation type="submission" date="2020-05" db="EMBL/GenBank/DDBJ databases">
        <title>Mycena genomes resolve the evolution of fungal bioluminescence.</title>
        <authorList>
            <person name="Tsai I.J."/>
        </authorList>
    </citation>
    <scope>NUCLEOTIDE SEQUENCE</scope>
    <source>
        <strain evidence="5">160909Yilan</strain>
    </source>
</reference>
<feature type="repeat" description="ANK" evidence="3">
    <location>
        <begin position="589"/>
        <end position="621"/>
    </location>
</feature>
<dbReference type="AlphaFoldDB" id="A0A8H6Y039"/>
<feature type="repeat" description="ANK" evidence="3">
    <location>
        <begin position="721"/>
        <end position="753"/>
    </location>
</feature>
<feature type="repeat" description="ANK" evidence="3">
    <location>
        <begin position="655"/>
        <end position="687"/>
    </location>
</feature>
<dbReference type="PANTHER" id="PTHR24171">
    <property type="entry name" value="ANKYRIN REPEAT DOMAIN-CONTAINING PROTEIN 39-RELATED"/>
    <property type="match status" value="1"/>
</dbReference>
<dbReference type="PROSITE" id="PS50297">
    <property type="entry name" value="ANK_REP_REGION"/>
    <property type="match status" value="7"/>
</dbReference>
<dbReference type="Pfam" id="PF24883">
    <property type="entry name" value="NPHP3_N"/>
    <property type="match status" value="1"/>
</dbReference>
<dbReference type="PANTHER" id="PTHR24171:SF9">
    <property type="entry name" value="ANKYRIN REPEAT DOMAIN-CONTAINING PROTEIN 39"/>
    <property type="match status" value="1"/>
</dbReference>
<gene>
    <name evidence="5" type="ORF">MSAN_01742300</name>
</gene>
<comment type="caution">
    <text evidence="5">The sequence shown here is derived from an EMBL/GenBank/DDBJ whole genome shotgun (WGS) entry which is preliminary data.</text>
</comment>
<feature type="repeat" description="ANK" evidence="3">
    <location>
        <begin position="523"/>
        <end position="555"/>
    </location>
</feature>
<dbReference type="SUPFAM" id="SSF48403">
    <property type="entry name" value="Ankyrin repeat"/>
    <property type="match status" value="1"/>
</dbReference>
<feature type="domain" description="Nephrocystin 3-like N-terminal" evidence="4">
    <location>
        <begin position="193"/>
        <end position="296"/>
    </location>
</feature>
<evidence type="ECO:0000313" key="6">
    <source>
        <dbReference type="Proteomes" id="UP000623467"/>
    </source>
</evidence>
<dbReference type="OrthoDB" id="194358at2759"/>
<dbReference type="InterPro" id="IPR056884">
    <property type="entry name" value="NPHP3-like_N"/>
</dbReference>
<feature type="repeat" description="ANK" evidence="3">
    <location>
        <begin position="556"/>
        <end position="588"/>
    </location>
</feature>
<keyword evidence="2 3" id="KW-0040">ANK repeat</keyword>